<organism evidence="3 4">
    <name type="scientific">Metarhizium anisopliae (strain ARSEF 549)</name>
    <dbReference type="NCBI Taxonomy" id="3151832"/>
    <lineage>
        <taxon>Eukaryota</taxon>
        <taxon>Fungi</taxon>
        <taxon>Dikarya</taxon>
        <taxon>Ascomycota</taxon>
        <taxon>Pezizomycotina</taxon>
        <taxon>Sordariomycetes</taxon>
        <taxon>Hypocreomycetidae</taxon>
        <taxon>Hypocreales</taxon>
        <taxon>Clavicipitaceae</taxon>
        <taxon>Metarhizium</taxon>
    </lineage>
</organism>
<feature type="chain" id="PRO_5002103146" evidence="2">
    <location>
        <begin position="28"/>
        <end position="301"/>
    </location>
</feature>
<keyword evidence="1" id="KW-0812">Transmembrane</keyword>
<evidence type="ECO:0000313" key="3">
    <source>
        <dbReference type="EMBL" id="KID66314.1"/>
    </source>
</evidence>
<evidence type="ECO:0000313" key="4">
    <source>
        <dbReference type="Proteomes" id="UP000031186"/>
    </source>
</evidence>
<keyword evidence="1" id="KW-1133">Transmembrane helix</keyword>
<dbReference type="AlphaFoldDB" id="A0A0B4GDH1"/>
<feature type="signal peptide" evidence="2">
    <location>
        <begin position="1"/>
        <end position="27"/>
    </location>
</feature>
<reference evidence="3 4" key="1">
    <citation type="journal article" date="2014" name="Proc. Natl. Acad. Sci. U.S.A.">
        <title>Trajectory and genomic determinants of fungal-pathogen speciation and host adaptation.</title>
        <authorList>
            <person name="Hu X."/>
            <person name="Xiao G."/>
            <person name="Zheng P."/>
            <person name="Shang Y."/>
            <person name="Su Y."/>
            <person name="Zhang X."/>
            <person name="Liu X."/>
            <person name="Zhan S."/>
            <person name="St Leger R.J."/>
            <person name="Wang C."/>
        </authorList>
    </citation>
    <scope>NUCLEOTIDE SEQUENCE [LARGE SCALE GENOMIC DNA]</scope>
    <source>
        <strain evidence="3 4">ARSEF 549</strain>
    </source>
</reference>
<feature type="transmembrane region" description="Helical" evidence="1">
    <location>
        <begin position="165"/>
        <end position="186"/>
    </location>
</feature>
<dbReference type="Proteomes" id="UP000031186">
    <property type="component" value="Unassembled WGS sequence"/>
</dbReference>
<dbReference type="EMBL" id="AZNF01000005">
    <property type="protein sequence ID" value="KID66314.1"/>
    <property type="molecule type" value="Genomic_DNA"/>
</dbReference>
<keyword evidence="2" id="KW-0732">Signal</keyword>
<keyword evidence="4" id="KW-1185">Reference proteome</keyword>
<feature type="transmembrane region" description="Helical" evidence="1">
    <location>
        <begin position="119"/>
        <end position="144"/>
    </location>
</feature>
<feature type="non-terminal residue" evidence="3">
    <location>
        <position position="1"/>
    </location>
</feature>
<proteinExistence type="predicted"/>
<dbReference type="VEuPathDB" id="FungiDB:MAN_04595"/>
<feature type="transmembrane region" description="Helical" evidence="1">
    <location>
        <begin position="231"/>
        <end position="249"/>
    </location>
</feature>
<feature type="transmembrane region" description="Helical" evidence="1">
    <location>
        <begin position="261"/>
        <end position="280"/>
    </location>
</feature>
<gene>
    <name evidence="3" type="ORF">MAN_04595</name>
</gene>
<evidence type="ECO:0000256" key="2">
    <source>
        <dbReference type="SAM" id="SignalP"/>
    </source>
</evidence>
<protein>
    <submittedName>
        <fullName evidence="3">Uncharacterized protein</fullName>
    </submittedName>
</protein>
<name>A0A0B4GDH1_METAF</name>
<sequence length="301" mass="32248">MASPTWLFSLLQVFLGLAGMTWKLSEGYPIMHVHAALDASSWLEMCTGTPAASFQSNWPWFTLHLVLYAGQLAGFVLIVLHETVPHTGPVRGFGYVHRRAISFLPPAPANANHDPCRSLVAAMACISCCFGFSTAMPIVSLWLLHRRPAQSVAAGQARTLALRTAFWLTGVTHVGAFLVAFAATAVSRDRGPFHLMNSLLGVPDCSVSQLACAPAAQGQARVRQMNEMTGTSSGFFLAMGLFCQALAAAGRRMGWRLLARMFLVSLVVGPAAGAADALVLRDALIGLGDGTRDHREARKSE</sequence>
<accession>A0A0B4GDH1</accession>
<evidence type="ECO:0000256" key="1">
    <source>
        <dbReference type="SAM" id="Phobius"/>
    </source>
</evidence>
<keyword evidence="1" id="KW-0472">Membrane</keyword>
<dbReference type="OrthoDB" id="4945152at2759"/>
<comment type="caution">
    <text evidence="3">The sequence shown here is derived from an EMBL/GenBank/DDBJ whole genome shotgun (WGS) entry which is preliminary data.</text>
</comment>
<dbReference type="HOGENOM" id="CLU_924633_0_0_1"/>